<dbReference type="Pfam" id="PF12763">
    <property type="entry name" value="EH"/>
    <property type="match status" value="3"/>
</dbReference>
<feature type="domain" description="EH" evidence="4">
    <location>
        <begin position="15"/>
        <end position="104"/>
    </location>
</feature>
<dbReference type="SUPFAM" id="SSF90257">
    <property type="entry name" value="Myosin rod fragments"/>
    <property type="match status" value="1"/>
</dbReference>
<feature type="domain" description="EH" evidence="4">
    <location>
        <begin position="227"/>
        <end position="317"/>
    </location>
</feature>
<dbReference type="Bgee" id="ENSELUG00000008258">
    <property type="expression patterns" value="Expressed in camera-type eye and 15 other cell types or tissues"/>
</dbReference>
<keyword evidence="2" id="KW-0106">Calcium</keyword>
<evidence type="ECO:0000256" key="3">
    <source>
        <dbReference type="SAM" id="Coils"/>
    </source>
</evidence>
<dbReference type="SMART" id="SM00027">
    <property type="entry name" value="EH"/>
    <property type="match status" value="3"/>
</dbReference>
<dbReference type="PROSITE" id="PS50222">
    <property type="entry name" value="EF_HAND_2"/>
    <property type="match status" value="2"/>
</dbReference>
<dbReference type="GO" id="GO:0006897">
    <property type="term" value="P:endocytosis"/>
    <property type="evidence" value="ECO:0007669"/>
    <property type="project" value="TreeGrafter"/>
</dbReference>
<feature type="coiled-coil region" evidence="3">
    <location>
        <begin position="342"/>
        <end position="474"/>
    </location>
</feature>
<dbReference type="PROSITE" id="PS50031">
    <property type="entry name" value="EH"/>
    <property type="match status" value="3"/>
</dbReference>
<name>A0A6Q2X327_ESOLU</name>
<keyword evidence="1" id="KW-0479">Metal-binding</keyword>
<reference evidence="7" key="1">
    <citation type="journal article" date="2014" name="PLoS ONE">
        <title>The genome and linkage map of the northern pike (Esox lucius): conserved synteny revealed between the salmonid sister group and the Neoteleostei.</title>
        <authorList>
            <person name="Rondeau E.B."/>
            <person name="Minkley D.R."/>
            <person name="Leong J.S."/>
            <person name="Messmer A.M."/>
            <person name="Jantzen J.R."/>
            <person name="von Schalburg K.R."/>
            <person name="Lemon C."/>
            <person name="Bird N.H."/>
            <person name="Koop B.F."/>
        </authorList>
    </citation>
    <scope>NUCLEOTIDE SEQUENCE</scope>
</reference>
<dbReference type="AlphaFoldDB" id="A0A6Q2X327"/>
<dbReference type="CDD" id="cd00052">
    <property type="entry name" value="EH"/>
    <property type="match status" value="3"/>
</dbReference>
<dbReference type="InterPro" id="IPR002048">
    <property type="entry name" value="EF_hand_dom"/>
</dbReference>
<keyword evidence="3" id="KW-0175">Coiled coil</keyword>
<keyword evidence="7" id="KW-1185">Reference proteome</keyword>
<dbReference type="GO" id="GO:0016197">
    <property type="term" value="P:endosomal transport"/>
    <property type="evidence" value="ECO:0007669"/>
    <property type="project" value="TreeGrafter"/>
</dbReference>
<feature type="domain" description="EH" evidence="4">
    <location>
        <begin position="127"/>
        <end position="215"/>
    </location>
</feature>
<dbReference type="InterPro" id="IPR011992">
    <property type="entry name" value="EF-hand-dom_pair"/>
</dbReference>
<evidence type="ECO:0000256" key="2">
    <source>
        <dbReference type="ARBA" id="ARBA00022837"/>
    </source>
</evidence>
<dbReference type="PANTHER" id="PTHR11216:SF54">
    <property type="entry name" value="EPIDERMAL GROWTH FACTOR RECEPTOR SUBSTRATE 15"/>
    <property type="match status" value="1"/>
</dbReference>
<dbReference type="SUPFAM" id="SSF47473">
    <property type="entry name" value="EF-hand"/>
    <property type="match status" value="3"/>
</dbReference>
<sequence length="516" mass="57894">ITCCISHLFPQLSSGNSIYDKYYRQVDPSGSGRVSAADAALFLKRSGLADLVLGKIWDLADSERKGCLNKQQFFIALRLVACAQNGLEVAIKNLHLAVPPPKFHDTSSPLLPGGVSIDSPWVVKMEEKLKFDAIFDSLSPVNGMLSGEKVKPVLLNSKLPVDVLGRVWELSDLDRDGMLDRDEFAVAMYLVYRALEGEPVPMSLPAPLVPPSKRKKPKDAPLFPGPKLSKYDEVFAKTDLDMDGLVSGPEVRDIFLKTGLPSATLARIWELCDIGDMGKLTREQFALALHLIHQKLTKGVDPPQNLSPEMVPPSDRLTWLGVPSVSTVIKYSCLLCWSSREKGTVEQEIKEKEERIRERTSEVQELQKEVQKESGELQRLQSQRQQVQEALEDLDQQKSALEEQLGLIRQQCSHENQLISSLQAEHTEQEQRIEEYEEQLVQAREELLRLQEETQQLEEKVQAAREQLSPLQDSVRDSFSQVSQVGPFRPTVFTSTVMGWCKILTGRKGNSVLSLK</sequence>
<dbReference type="PANTHER" id="PTHR11216">
    <property type="entry name" value="EH DOMAIN"/>
    <property type="match status" value="1"/>
</dbReference>
<organism evidence="6 7">
    <name type="scientific">Esox lucius</name>
    <name type="common">Northern pike</name>
    <dbReference type="NCBI Taxonomy" id="8010"/>
    <lineage>
        <taxon>Eukaryota</taxon>
        <taxon>Metazoa</taxon>
        <taxon>Chordata</taxon>
        <taxon>Craniata</taxon>
        <taxon>Vertebrata</taxon>
        <taxon>Euteleostomi</taxon>
        <taxon>Actinopterygii</taxon>
        <taxon>Neopterygii</taxon>
        <taxon>Teleostei</taxon>
        <taxon>Protacanthopterygii</taxon>
        <taxon>Esociformes</taxon>
        <taxon>Esocidae</taxon>
        <taxon>Esox</taxon>
    </lineage>
</organism>
<dbReference type="InterPro" id="IPR018247">
    <property type="entry name" value="EF_Hand_1_Ca_BS"/>
</dbReference>
<feature type="domain" description="EF-hand" evidence="5">
    <location>
        <begin position="159"/>
        <end position="194"/>
    </location>
</feature>
<evidence type="ECO:0000313" key="6">
    <source>
        <dbReference type="Ensembl" id="ENSELUP00000047730.2"/>
    </source>
</evidence>
<gene>
    <name evidence="6" type="primary">EPS15</name>
</gene>
<feature type="domain" description="EF-hand" evidence="5">
    <location>
        <begin position="226"/>
        <end position="261"/>
    </location>
</feature>
<dbReference type="Proteomes" id="UP000265140">
    <property type="component" value="Chromosome 8"/>
</dbReference>
<evidence type="ECO:0000313" key="7">
    <source>
        <dbReference type="Proteomes" id="UP000265140"/>
    </source>
</evidence>
<dbReference type="InterPro" id="IPR000261">
    <property type="entry name" value="EH_dom"/>
</dbReference>
<dbReference type="Gene3D" id="1.10.287.1490">
    <property type="match status" value="1"/>
</dbReference>
<proteinExistence type="predicted"/>
<reference evidence="6" key="2">
    <citation type="submission" date="2020-02" db="EMBL/GenBank/DDBJ databases">
        <title>Esox lucius (northern pike) genome, fEsoLuc1, primary haplotype.</title>
        <authorList>
            <person name="Myers G."/>
            <person name="Karagic N."/>
            <person name="Meyer A."/>
            <person name="Pippel M."/>
            <person name="Reichard M."/>
            <person name="Winkler S."/>
            <person name="Tracey A."/>
            <person name="Sims Y."/>
            <person name="Howe K."/>
            <person name="Rhie A."/>
            <person name="Formenti G."/>
            <person name="Durbin R."/>
            <person name="Fedrigo O."/>
            <person name="Jarvis E.D."/>
        </authorList>
    </citation>
    <scope>NUCLEOTIDE SEQUENCE [LARGE SCALE GENOMIC DNA]</scope>
</reference>
<dbReference type="GO" id="GO:0045296">
    <property type="term" value="F:cadherin binding"/>
    <property type="evidence" value="ECO:0007669"/>
    <property type="project" value="TreeGrafter"/>
</dbReference>
<dbReference type="SMART" id="SM00054">
    <property type="entry name" value="EFh"/>
    <property type="match status" value="4"/>
</dbReference>
<dbReference type="PROSITE" id="PS00018">
    <property type="entry name" value="EF_HAND_1"/>
    <property type="match status" value="2"/>
</dbReference>
<evidence type="ECO:0000256" key="1">
    <source>
        <dbReference type="ARBA" id="ARBA00022723"/>
    </source>
</evidence>
<protein>
    <recommendedName>
        <fullName evidence="8">Epidermal growth factor receptor pathway substrate 15</fullName>
    </recommendedName>
</protein>
<dbReference type="FunFam" id="1.10.238.10:FF:000074">
    <property type="entry name" value="epidermal growth factor receptor substrate 15 isoform X1"/>
    <property type="match status" value="1"/>
</dbReference>
<dbReference type="Ensembl" id="ENSELUT00000077204.2">
    <property type="protein sequence ID" value="ENSELUP00000047730.2"/>
    <property type="gene ID" value="ENSELUG00000008258.3"/>
</dbReference>
<evidence type="ECO:0008006" key="8">
    <source>
        <dbReference type="Google" id="ProtNLM"/>
    </source>
</evidence>
<dbReference type="GO" id="GO:0030132">
    <property type="term" value="C:clathrin coat of coated pit"/>
    <property type="evidence" value="ECO:0007669"/>
    <property type="project" value="TreeGrafter"/>
</dbReference>
<reference evidence="6" key="4">
    <citation type="submission" date="2025-09" db="UniProtKB">
        <authorList>
            <consortium name="Ensembl"/>
        </authorList>
    </citation>
    <scope>IDENTIFICATION</scope>
</reference>
<dbReference type="GO" id="GO:0005509">
    <property type="term" value="F:calcium ion binding"/>
    <property type="evidence" value="ECO:0007669"/>
    <property type="project" value="InterPro"/>
</dbReference>
<evidence type="ECO:0000259" key="4">
    <source>
        <dbReference type="PROSITE" id="PS50031"/>
    </source>
</evidence>
<evidence type="ECO:0000259" key="5">
    <source>
        <dbReference type="PROSITE" id="PS50222"/>
    </source>
</evidence>
<dbReference type="Gene3D" id="1.10.238.10">
    <property type="entry name" value="EF-hand"/>
    <property type="match status" value="3"/>
</dbReference>
<dbReference type="GeneTree" id="ENSGT00940000155751"/>
<accession>A0A6Q2X327</accession>
<reference evidence="6" key="3">
    <citation type="submission" date="2025-08" db="UniProtKB">
        <authorList>
            <consortium name="Ensembl"/>
        </authorList>
    </citation>
    <scope>IDENTIFICATION</scope>
</reference>